<dbReference type="Gene3D" id="1.10.260.40">
    <property type="entry name" value="lambda repressor-like DNA-binding domains"/>
    <property type="match status" value="1"/>
</dbReference>
<dbReference type="Proteomes" id="UP000653644">
    <property type="component" value="Unassembled WGS sequence"/>
</dbReference>
<dbReference type="EMBL" id="BMVN01000031">
    <property type="protein sequence ID" value="GHA52447.1"/>
    <property type="molecule type" value="Genomic_DNA"/>
</dbReference>
<proteinExistence type="predicted"/>
<dbReference type="InterPro" id="IPR000843">
    <property type="entry name" value="HTH_LacI"/>
</dbReference>
<evidence type="ECO:0000256" key="4">
    <source>
        <dbReference type="ARBA" id="ARBA00023163"/>
    </source>
</evidence>
<accession>A0ABQ3D4D9</accession>
<keyword evidence="3" id="KW-0238">DNA-binding</keyword>
<gene>
    <name evidence="6" type="ORF">GCM10010345_66410</name>
</gene>
<evidence type="ECO:0000259" key="5">
    <source>
        <dbReference type="PROSITE" id="PS50932"/>
    </source>
</evidence>
<dbReference type="Pfam" id="PF13377">
    <property type="entry name" value="Peripla_BP_3"/>
    <property type="match status" value="1"/>
</dbReference>
<dbReference type="RefSeq" id="WP_229917499.1">
    <property type="nucleotide sequence ID" value="NZ_BMVN01000031.1"/>
</dbReference>
<dbReference type="InterPro" id="IPR010982">
    <property type="entry name" value="Lambda_DNA-bd_dom_sf"/>
</dbReference>
<evidence type="ECO:0000256" key="1">
    <source>
        <dbReference type="ARBA" id="ARBA00022491"/>
    </source>
</evidence>
<keyword evidence="2" id="KW-0805">Transcription regulation</keyword>
<dbReference type="PANTHER" id="PTHR30146:SF148">
    <property type="entry name" value="HTH-TYPE TRANSCRIPTIONAL REPRESSOR PURR-RELATED"/>
    <property type="match status" value="1"/>
</dbReference>
<evidence type="ECO:0000313" key="6">
    <source>
        <dbReference type="EMBL" id="GHA52447.1"/>
    </source>
</evidence>
<dbReference type="PROSITE" id="PS50932">
    <property type="entry name" value="HTH_LACI_2"/>
    <property type="match status" value="1"/>
</dbReference>
<feature type="domain" description="HTH lacI-type" evidence="5">
    <location>
        <begin position="14"/>
        <end position="68"/>
    </location>
</feature>
<dbReference type="CDD" id="cd01392">
    <property type="entry name" value="HTH_LacI"/>
    <property type="match status" value="1"/>
</dbReference>
<dbReference type="SMART" id="SM00354">
    <property type="entry name" value="HTH_LACI"/>
    <property type="match status" value="1"/>
</dbReference>
<keyword evidence="1" id="KW-0678">Repressor</keyword>
<reference evidence="7" key="1">
    <citation type="journal article" date="2019" name="Int. J. Syst. Evol. Microbiol.">
        <title>The Global Catalogue of Microorganisms (GCM) 10K type strain sequencing project: providing services to taxonomists for standard genome sequencing and annotation.</title>
        <authorList>
            <consortium name="The Broad Institute Genomics Platform"/>
            <consortium name="The Broad Institute Genome Sequencing Center for Infectious Disease"/>
            <person name="Wu L."/>
            <person name="Ma J."/>
        </authorList>
    </citation>
    <scope>NUCLEOTIDE SEQUENCE [LARGE SCALE GENOMIC DNA]</scope>
    <source>
        <strain evidence="7">JCM 4733</strain>
    </source>
</reference>
<dbReference type="PROSITE" id="PS00356">
    <property type="entry name" value="HTH_LACI_1"/>
    <property type="match status" value="1"/>
</dbReference>
<dbReference type="CDD" id="cd06267">
    <property type="entry name" value="PBP1_LacI_sugar_binding-like"/>
    <property type="match status" value="1"/>
</dbReference>
<organism evidence="6 7">
    <name type="scientific">Streptomyces canarius</name>
    <dbReference type="NCBI Taxonomy" id="285453"/>
    <lineage>
        <taxon>Bacteria</taxon>
        <taxon>Bacillati</taxon>
        <taxon>Actinomycetota</taxon>
        <taxon>Actinomycetes</taxon>
        <taxon>Kitasatosporales</taxon>
        <taxon>Streptomycetaceae</taxon>
        <taxon>Streptomyces</taxon>
    </lineage>
</organism>
<name>A0ABQ3D4D9_9ACTN</name>
<comment type="caution">
    <text evidence="6">The sequence shown here is derived from an EMBL/GenBank/DDBJ whole genome shotgun (WGS) entry which is preliminary data.</text>
</comment>
<keyword evidence="7" id="KW-1185">Reference proteome</keyword>
<keyword evidence="4" id="KW-0804">Transcription</keyword>
<dbReference type="PANTHER" id="PTHR30146">
    <property type="entry name" value="LACI-RELATED TRANSCRIPTIONAL REPRESSOR"/>
    <property type="match status" value="1"/>
</dbReference>
<dbReference type="Pfam" id="PF00356">
    <property type="entry name" value="LacI"/>
    <property type="match status" value="1"/>
</dbReference>
<dbReference type="InterPro" id="IPR028082">
    <property type="entry name" value="Peripla_BP_I"/>
</dbReference>
<protein>
    <submittedName>
        <fullName evidence="6">LacI family transcriptional regulator</fullName>
    </submittedName>
</protein>
<dbReference type="InterPro" id="IPR046335">
    <property type="entry name" value="LacI/GalR-like_sensor"/>
</dbReference>
<evidence type="ECO:0000256" key="2">
    <source>
        <dbReference type="ARBA" id="ARBA00023015"/>
    </source>
</evidence>
<dbReference type="Gene3D" id="3.40.50.2300">
    <property type="match status" value="2"/>
</dbReference>
<dbReference type="SUPFAM" id="SSF53822">
    <property type="entry name" value="Periplasmic binding protein-like I"/>
    <property type="match status" value="1"/>
</dbReference>
<evidence type="ECO:0000313" key="7">
    <source>
        <dbReference type="Proteomes" id="UP000653644"/>
    </source>
</evidence>
<sequence length="375" mass="39756">MPAGTGAAPGRRRPTVADVAREAGVSVATAGRALGNYGRVRDDLREQVQAAAERLGYSPNAVARSMRSGGTRSIGFVGADISNPYFATAMRGLCDVAREQGYEPILANSDDRLEVERAAVSVLLDKQVEGIVVAPTSVTDLAHLERAKELGVPIVLLDRHIGALEADSVVIDNEAAAYEAVAHLLGLGHRRVGLLACVDPAEGPELVARTGTGRLTVRGAARPSIDRIRGYLAAVDDHRATSSAELIQYTPLSDAAQAQRRAEALLTQPQPPTAVFATDNVTTQGLFMAARRRGLAIPADVSLVGFDDLDWTTLVDPPLTVVAQSPLDMGRAAAVRLFERIKGDDRPAERIVLPTELVVRSSTAEHGHGVREHSG</sequence>
<evidence type="ECO:0000256" key="3">
    <source>
        <dbReference type="ARBA" id="ARBA00023125"/>
    </source>
</evidence>
<dbReference type="SUPFAM" id="SSF47413">
    <property type="entry name" value="lambda repressor-like DNA-binding domains"/>
    <property type="match status" value="1"/>
</dbReference>